<dbReference type="SUPFAM" id="SSF52374">
    <property type="entry name" value="Nucleotidylyl transferase"/>
    <property type="match status" value="1"/>
</dbReference>
<dbReference type="AlphaFoldDB" id="A0AA95KJR3"/>
<dbReference type="SUPFAM" id="SSF88697">
    <property type="entry name" value="PUA domain-like"/>
    <property type="match status" value="1"/>
</dbReference>
<name>A0AA95KJR3_9GAMM</name>
<accession>A0AA95KJR3</accession>
<dbReference type="Proteomes" id="UP001300672">
    <property type="component" value="Chromosome"/>
</dbReference>
<proteinExistence type="predicted"/>
<dbReference type="InterPro" id="IPR014729">
    <property type="entry name" value="Rossmann-like_a/b/a_fold"/>
</dbReference>
<dbReference type="InterPro" id="IPR025980">
    <property type="entry name" value="ATP-Sase_PUA-like_dom"/>
</dbReference>
<sequence>MSIVQKVLNHTELNNLELLLNGAFAPLNGYLNQADLSSVLTNQRLSNGKLWPLPLALTLSAAEKLQVQHSERVMLLDDEQRVLAEVVVDSLYRLPSAEIELAAKFDSSISVDTWFASGQVVPIKKILHPAFNSIRHDVPTLKQNLTGWRSIVAVQAAPAIDQADLQRACEWLSGSDVGGGLLVQINANEQSADFHEQVRAIRSQVKCSSARQVKLSLLPCVLGLDAQRCALLQALVSRNYGATSFVLNSQVPAEAQRWLLQHRDEIGLEVIPSKRKQSTNKTALNLAA</sequence>
<evidence type="ECO:0000256" key="1">
    <source>
        <dbReference type="ARBA" id="ARBA00022679"/>
    </source>
</evidence>
<dbReference type="InterPro" id="IPR015947">
    <property type="entry name" value="PUA-like_sf"/>
</dbReference>
<keyword evidence="1" id="KW-0808">Transferase</keyword>
<dbReference type="PANTHER" id="PTHR42700:SF1">
    <property type="entry name" value="SULFATE ADENYLYLTRANSFERASE"/>
    <property type="match status" value="1"/>
</dbReference>
<dbReference type="GO" id="GO:0010134">
    <property type="term" value="P:sulfate assimilation via adenylyl sulfate reduction"/>
    <property type="evidence" value="ECO:0007669"/>
    <property type="project" value="TreeGrafter"/>
</dbReference>
<dbReference type="EMBL" id="CP124755">
    <property type="protein sequence ID" value="WGZ90572.1"/>
    <property type="molecule type" value="Genomic_DNA"/>
</dbReference>
<dbReference type="GO" id="GO:0005737">
    <property type="term" value="C:cytoplasm"/>
    <property type="evidence" value="ECO:0007669"/>
    <property type="project" value="TreeGrafter"/>
</dbReference>
<evidence type="ECO:0000313" key="3">
    <source>
        <dbReference type="EMBL" id="WGZ90572.1"/>
    </source>
</evidence>
<dbReference type="GO" id="GO:0019379">
    <property type="term" value="P:sulfate assimilation, phosphoadenylyl sulfate reduction by phosphoadenylyl-sulfate reductase (thioredoxin)"/>
    <property type="evidence" value="ECO:0007669"/>
    <property type="project" value="TreeGrafter"/>
</dbReference>
<dbReference type="InterPro" id="IPR050512">
    <property type="entry name" value="Sulf_AdTrans/APS_kinase"/>
</dbReference>
<dbReference type="Gene3D" id="3.10.400.10">
    <property type="entry name" value="Sulfate adenylyltransferase"/>
    <property type="match status" value="1"/>
</dbReference>
<evidence type="ECO:0000259" key="2">
    <source>
        <dbReference type="Pfam" id="PF14306"/>
    </source>
</evidence>
<gene>
    <name evidence="3" type="ORF">QJT80_13940</name>
</gene>
<feature type="domain" description="ATP-sulfurylase PUA-like" evidence="2">
    <location>
        <begin position="7"/>
        <end position="101"/>
    </location>
</feature>
<organism evidence="3">
    <name type="scientific">Candidatus Thiocaldithrix dubininis</name>
    <dbReference type="NCBI Taxonomy" id="3080823"/>
    <lineage>
        <taxon>Bacteria</taxon>
        <taxon>Pseudomonadati</taxon>
        <taxon>Pseudomonadota</taxon>
        <taxon>Gammaproteobacteria</taxon>
        <taxon>Thiotrichales</taxon>
        <taxon>Thiotrichaceae</taxon>
        <taxon>Candidatus Thiocaldithrix</taxon>
    </lineage>
</organism>
<dbReference type="KEGG" id="tdu:QJT80_13940"/>
<dbReference type="Gene3D" id="3.40.50.620">
    <property type="entry name" value="HUPs"/>
    <property type="match status" value="1"/>
</dbReference>
<protein>
    <recommendedName>
        <fullName evidence="2">ATP-sulfurylase PUA-like domain-containing protein</fullName>
    </recommendedName>
</protein>
<dbReference type="Pfam" id="PF14306">
    <property type="entry name" value="PUA_2"/>
    <property type="match status" value="1"/>
</dbReference>
<reference evidence="3" key="2">
    <citation type="submission" date="2023-04" db="EMBL/GenBank/DDBJ databases">
        <authorList>
            <person name="Beletskiy A.V."/>
            <person name="Mardanov A.V."/>
            <person name="Ravin N.V."/>
        </authorList>
    </citation>
    <scope>NUCLEOTIDE SEQUENCE</scope>
    <source>
        <strain evidence="3">GKL-01</strain>
    </source>
</reference>
<reference evidence="3" key="1">
    <citation type="journal article" date="2023" name="Int. J. Mol. Sci.">
        <title>Metagenomics Revealed a New Genus 'Candidatus Thiocaldithrix dubininis' gen. nov., sp. nov. and a New Species 'Candidatus Thiothrix putei' sp. nov. in the Family Thiotrichaceae, Some Members of Which Have Traits of Both Na+- and H+-Motive Energetics.</title>
        <authorList>
            <person name="Ravin N.V."/>
            <person name="Muntyan M.S."/>
            <person name="Smolyakov D.D."/>
            <person name="Rudenko T.S."/>
            <person name="Beletsky A.V."/>
            <person name="Mardanov A.V."/>
            <person name="Grabovich M.Y."/>
        </authorList>
    </citation>
    <scope>NUCLEOTIDE SEQUENCE</scope>
    <source>
        <strain evidence="3">GKL-01</strain>
    </source>
</reference>
<dbReference type="GO" id="GO:0004781">
    <property type="term" value="F:sulfate adenylyltransferase (ATP) activity"/>
    <property type="evidence" value="ECO:0007669"/>
    <property type="project" value="InterPro"/>
</dbReference>
<dbReference type="PANTHER" id="PTHR42700">
    <property type="entry name" value="SULFATE ADENYLYLTRANSFERASE"/>
    <property type="match status" value="1"/>
</dbReference>